<evidence type="ECO:0000256" key="1">
    <source>
        <dbReference type="SAM" id="MobiDB-lite"/>
    </source>
</evidence>
<dbReference type="RefSeq" id="XP_032046205.1">
    <property type="nucleotide sequence ID" value="XM_032190314.1"/>
</dbReference>
<reference evidence="3" key="1">
    <citation type="submission" date="2025-08" db="UniProtKB">
        <authorList>
            <consortium name="RefSeq"/>
        </authorList>
    </citation>
    <scope>IDENTIFICATION</scope>
    <source>
        <tissue evidence="3">Lung</tissue>
    </source>
</reference>
<dbReference type="KEGG" id="aful:116490804"/>
<dbReference type="InParanoid" id="A0A6J3D7F3"/>
<proteinExistence type="predicted"/>
<dbReference type="Proteomes" id="UP000504639">
    <property type="component" value="Chromosome 6"/>
</dbReference>
<dbReference type="AlphaFoldDB" id="A0A6J3D7F3"/>
<organism evidence="2 3">
    <name type="scientific">Aythya fuligula</name>
    <name type="common">Tufted duck</name>
    <name type="synonym">Anas fuligula</name>
    <dbReference type="NCBI Taxonomy" id="219594"/>
    <lineage>
        <taxon>Eukaryota</taxon>
        <taxon>Metazoa</taxon>
        <taxon>Chordata</taxon>
        <taxon>Craniata</taxon>
        <taxon>Vertebrata</taxon>
        <taxon>Euteleostomi</taxon>
        <taxon>Archelosauria</taxon>
        <taxon>Archosauria</taxon>
        <taxon>Dinosauria</taxon>
        <taxon>Saurischia</taxon>
        <taxon>Theropoda</taxon>
        <taxon>Coelurosauria</taxon>
        <taxon>Aves</taxon>
        <taxon>Neognathae</taxon>
        <taxon>Galloanserae</taxon>
        <taxon>Anseriformes</taxon>
        <taxon>Anatidae</taxon>
        <taxon>Aythyinae</taxon>
        <taxon>Aythya</taxon>
    </lineage>
</organism>
<feature type="compositionally biased region" description="Pro residues" evidence="1">
    <location>
        <begin position="54"/>
        <end position="73"/>
    </location>
</feature>
<protein>
    <submittedName>
        <fullName evidence="3">Atherin-like isoform X1</fullName>
    </submittedName>
</protein>
<keyword evidence="2" id="KW-1185">Reference proteome</keyword>
<name>A0A6J3D7F3_AYTFU</name>
<accession>A0A6J3D7F3</accession>
<gene>
    <name evidence="3" type="primary">LOC116490804</name>
</gene>
<sequence>MYRLGAWLHVVWGPCSEVFDYCFWFGGRDGSLRCSGWPALRRFPPPSAAAWCRPAPPSPPLPPPPPRRAGPPCPGRIGVVSRWIRRSSEREVLQQVVWVILTALLGLGTRRGTGVSHRLRGAKLHSEEQHEKGRLVKSWVGAEWPSSTK</sequence>
<evidence type="ECO:0000313" key="2">
    <source>
        <dbReference type="Proteomes" id="UP000504639"/>
    </source>
</evidence>
<feature type="region of interest" description="Disordered" evidence="1">
    <location>
        <begin position="53"/>
        <end position="73"/>
    </location>
</feature>
<evidence type="ECO:0000313" key="3">
    <source>
        <dbReference type="RefSeq" id="XP_032046205.1"/>
    </source>
</evidence>
<dbReference type="GeneID" id="116490804"/>